<evidence type="ECO:0000256" key="1">
    <source>
        <dbReference type="SAM" id="MobiDB-lite"/>
    </source>
</evidence>
<organism evidence="2 3">
    <name type="scientific">Penicillium canescens</name>
    <dbReference type="NCBI Taxonomy" id="5083"/>
    <lineage>
        <taxon>Eukaryota</taxon>
        <taxon>Fungi</taxon>
        <taxon>Dikarya</taxon>
        <taxon>Ascomycota</taxon>
        <taxon>Pezizomycotina</taxon>
        <taxon>Eurotiomycetes</taxon>
        <taxon>Eurotiomycetidae</taxon>
        <taxon>Eurotiales</taxon>
        <taxon>Aspergillaceae</taxon>
        <taxon>Penicillium</taxon>
    </lineage>
</organism>
<evidence type="ECO:0000313" key="2">
    <source>
        <dbReference type="EMBL" id="KAJ6034089.1"/>
    </source>
</evidence>
<gene>
    <name evidence="2" type="ORF">N7460_009906</name>
</gene>
<accession>A0AAD6N5G9</accession>
<sequence length="375" mass="41559">MSQSNRAFQFEGSDSDYIAFLESRLSAALSQGTSQASVGAAISRCDAPATTSSDSRPTTSTTALADSQHGTLAIASTASAESQPSDYRNGCSVFRASRPTSPRSTGCPPLSTRDDLKILYYDPIRNRDSDLPDNALSKLPSFKQTSVVEAQGLKELRHFIEDVMRNSHWIKKKKELGLSRPEINQDTIHALCGRPSASNLRDESNLYPNNEPSEHSALIMRGCDYGALTKDRKLQGNLLLHIAKYQQLIFVSLCVVMLEIGAPIDSVDWMMRRYISDTSSANLRRLRYGCKWSSFLMLITSKVPRSIQQYGRFAYTKNSCETFVTDMGTPDLALPFAEDGLSPYCLPCFIKVIAGNDLKYIDLMNIGEHMLIYTG</sequence>
<dbReference type="EMBL" id="JAQJZL010000012">
    <property type="protein sequence ID" value="KAJ6034089.1"/>
    <property type="molecule type" value="Genomic_DNA"/>
</dbReference>
<name>A0AAD6N5G9_PENCN</name>
<feature type="compositionally biased region" description="Polar residues" evidence="1">
    <location>
        <begin position="77"/>
        <end position="86"/>
    </location>
</feature>
<reference evidence="2" key="2">
    <citation type="submission" date="2023-01" db="EMBL/GenBank/DDBJ databases">
        <authorList>
            <person name="Petersen C."/>
        </authorList>
    </citation>
    <scope>NUCLEOTIDE SEQUENCE</scope>
    <source>
        <strain evidence="2">IBT 15450</strain>
    </source>
</reference>
<dbReference type="Proteomes" id="UP001219568">
    <property type="component" value="Unassembled WGS sequence"/>
</dbReference>
<comment type="caution">
    <text evidence="2">The sequence shown here is derived from an EMBL/GenBank/DDBJ whole genome shotgun (WGS) entry which is preliminary data.</text>
</comment>
<reference evidence="2" key="1">
    <citation type="journal article" date="2023" name="IMA Fungus">
        <title>Comparative genomic study of the Penicillium genus elucidates a diverse pangenome and 15 lateral gene transfer events.</title>
        <authorList>
            <person name="Petersen C."/>
            <person name="Sorensen T."/>
            <person name="Nielsen M.R."/>
            <person name="Sondergaard T.E."/>
            <person name="Sorensen J.L."/>
            <person name="Fitzpatrick D.A."/>
            <person name="Frisvad J.C."/>
            <person name="Nielsen K.L."/>
        </authorList>
    </citation>
    <scope>NUCLEOTIDE SEQUENCE</scope>
    <source>
        <strain evidence="2">IBT 15450</strain>
    </source>
</reference>
<proteinExistence type="predicted"/>
<evidence type="ECO:0000313" key="3">
    <source>
        <dbReference type="Proteomes" id="UP001219568"/>
    </source>
</evidence>
<keyword evidence="3" id="KW-1185">Reference proteome</keyword>
<feature type="region of interest" description="Disordered" evidence="1">
    <location>
        <begin position="77"/>
        <end position="110"/>
    </location>
</feature>
<dbReference type="AlphaFoldDB" id="A0AAD6N5G9"/>
<protein>
    <submittedName>
        <fullName evidence="2">Uncharacterized protein</fullName>
    </submittedName>
</protein>